<dbReference type="InterPro" id="IPR036890">
    <property type="entry name" value="HATPase_C_sf"/>
</dbReference>
<keyword evidence="6 13" id="KW-0418">Kinase</keyword>
<organism evidence="13 14">
    <name type="scientific">Kribbella shirazensis</name>
    <dbReference type="NCBI Taxonomy" id="1105143"/>
    <lineage>
        <taxon>Bacteria</taxon>
        <taxon>Bacillati</taxon>
        <taxon>Actinomycetota</taxon>
        <taxon>Actinomycetes</taxon>
        <taxon>Propionibacteriales</taxon>
        <taxon>Kribbellaceae</taxon>
        <taxon>Kribbella</taxon>
    </lineage>
</organism>
<dbReference type="GO" id="GO:0005524">
    <property type="term" value="F:ATP binding"/>
    <property type="evidence" value="ECO:0007669"/>
    <property type="project" value="UniProtKB-KW"/>
</dbReference>
<sequence length="399" mass="42461">MQIPNGWPRGRWAWGAGGGVVALLVLTIMDLAQHYDVPPGAVLALAIARALALGLSWLRPREAVVVSLVTTAITAALTTPLSSSEPWPWGTTSAFGHSFVIAIAGTRGLGRREQVLWWLATQAVGAAAVALAPDRGSWSGLITMAVLSAVAVVVGDLFRSRSETTRRLAEQETISKTERAERERLQERARIARELHDVVAHHLSVVVVRADSAPHRLPDVPDAVRAEFASIADEARASLTEMRRVLRLLREPVEQAGELGPQPGLEQVTELVESTRRAGVDVRLVGDVPTGFDPAVELTAYRVVQEGLSNAVRHALHAPVVVGVRRTKGELEITVENEEPPRPVVPAPGSGQGLRGMRERVALVDGTVSTGPTPGGGYLVQAFIPVGEEVAGGDYGHGG</sequence>
<feature type="coiled-coil region" evidence="9">
    <location>
        <begin position="168"/>
        <end position="195"/>
    </location>
</feature>
<evidence type="ECO:0000256" key="2">
    <source>
        <dbReference type="ARBA" id="ARBA00012438"/>
    </source>
</evidence>
<dbReference type="CDD" id="cd16917">
    <property type="entry name" value="HATPase_UhpB-NarQ-NarX-like"/>
    <property type="match status" value="1"/>
</dbReference>
<protein>
    <recommendedName>
        <fullName evidence="2">histidine kinase</fullName>
        <ecNumber evidence="2">2.7.13.3</ecNumber>
    </recommendedName>
</protein>
<evidence type="ECO:0000256" key="4">
    <source>
        <dbReference type="ARBA" id="ARBA00022679"/>
    </source>
</evidence>
<feature type="transmembrane region" description="Helical" evidence="10">
    <location>
        <begin position="115"/>
        <end position="132"/>
    </location>
</feature>
<dbReference type="RefSeq" id="WP_167208999.1">
    <property type="nucleotide sequence ID" value="NZ_JAASRO010000001.1"/>
</dbReference>
<evidence type="ECO:0000256" key="5">
    <source>
        <dbReference type="ARBA" id="ARBA00022741"/>
    </source>
</evidence>
<evidence type="ECO:0000313" key="14">
    <source>
        <dbReference type="Proteomes" id="UP000555407"/>
    </source>
</evidence>
<keyword evidence="4" id="KW-0808">Transferase</keyword>
<comment type="caution">
    <text evidence="13">The sequence shown here is derived from an EMBL/GenBank/DDBJ whole genome shotgun (WGS) entry which is preliminary data.</text>
</comment>
<dbReference type="Proteomes" id="UP000555407">
    <property type="component" value="Unassembled WGS sequence"/>
</dbReference>
<feature type="transmembrane region" description="Helical" evidence="10">
    <location>
        <begin position="63"/>
        <end position="81"/>
    </location>
</feature>
<feature type="domain" description="Histidine kinase/HSP90-like ATPase" evidence="11">
    <location>
        <begin position="297"/>
        <end position="386"/>
    </location>
</feature>
<keyword evidence="10" id="KW-0812">Transmembrane</keyword>
<evidence type="ECO:0000256" key="10">
    <source>
        <dbReference type="SAM" id="Phobius"/>
    </source>
</evidence>
<dbReference type="SUPFAM" id="SSF55874">
    <property type="entry name" value="ATPase domain of HSP90 chaperone/DNA topoisomerase II/histidine kinase"/>
    <property type="match status" value="1"/>
</dbReference>
<name>A0A7X6A1L0_9ACTN</name>
<keyword evidence="9" id="KW-0175">Coiled coil</keyword>
<dbReference type="GO" id="GO:0000155">
    <property type="term" value="F:phosphorelay sensor kinase activity"/>
    <property type="evidence" value="ECO:0007669"/>
    <property type="project" value="InterPro"/>
</dbReference>
<evidence type="ECO:0000259" key="11">
    <source>
        <dbReference type="Pfam" id="PF02518"/>
    </source>
</evidence>
<evidence type="ECO:0000256" key="6">
    <source>
        <dbReference type="ARBA" id="ARBA00022777"/>
    </source>
</evidence>
<dbReference type="Gene3D" id="1.20.5.1930">
    <property type="match status" value="1"/>
</dbReference>
<dbReference type="InterPro" id="IPR011712">
    <property type="entry name" value="Sig_transdc_His_kin_sub3_dim/P"/>
</dbReference>
<gene>
    <name evidence="13" type="ORF">BJY22_004028</name>
</gene>
<dbReference type="EMBL" id="JAASRO010000001">
    <property type="protein sequence ID" value="NIK58311.1"/>
    <property type="molecule type" value="Genomic_DNA"/>
</dbReference>
<dbReference type="InterPro" id="IPR050482">
    <property type="entry name" value="Sensor_HK_TwoCompSys"/>
</dbReference>
<keyword evidence="14" id="KW-1185">Reference proteome</keyword>
<keyword evidence="10" id="KW-1133">Transmembrane helix</keyword>
<dbReference type="InterPro" id="IPR003594">
    <property type="entry name" value="HATPase_dom"/>
</dbReference>
<evidence type="ECO:0000259" key="12">
    <source>
        <dbReference type="Pfam" id="PF07730"/>
    </source>
</evidence>
<evidence type="ECO:0000313" key="13">
    <source>
        <dbReference type="EMBL" id="NIK58311.1"/>
    </source>
</evidence>
<reference evidence="13 14" key="1">
    <citation type="submission" date="2020-03" db="EMBL/GenBank/DDBJ databases">
        <title>Sequencing the genomes of 1000 actinobacteria strains.</title>
        <authorList>
            <person name="Klenk H.-P."/>
        </authorList>
    </citation>
    <scope>NUCLEOTIDE SEQUENCE [LARGE SCALE GENOMIC DNA]</scope>
    <source>
        <strain evidence="13 14">DSM 45490</strain>
    </source>
</reference>
<keyword evidence="3" id="KW-0597">Phosphoprotein</keyword>
<dbReference type="EC" id="2.7.13.3" evidence="2"/>
<feature type="transmembrane region" description="Helical" evidence="10">
    <location>
        <begin position="138"/>
        <end position="158"/>
    </location>
</feature>
<keyword evidence="10" id="KW-0472">Membrane</keyword>
<evidence type="ECO:0000256" key="7">
    <source>
        <dbReference type="ARBA" id="ARBA00022840"/>
    </source>
</evidence>
<feature type="transmembrane region" description="Helical" evidence="10">
    <location>
        <begin position="41"/>
        <end position="58"/>
    </location>
</feature>
<proteinExistence type="predicted"/>
<feature type="domain" description="Signal transduction histidine kinase subgroup 3 dimerisation and phosphoacceptor" evidence="12">
    <location>
        <begin position="187"/>
        <end position="253"/>
    </location>
</feature>
<dbReference type="Gene3D" id="3.30.565.10">
    <property type="entry name" value="Histidine kinase-like ATPase, C-terminal domain"/>
    <property type="match status" value="1"/>
</dbReference>
<evidence type="ECO:0000256" key="9">
    <source>
        <dbReference type="SAM" id="Coils"/>
    </source>
</evidence>
<feature type="transmembrane region" description="Helical" evidence="10">
    <location>
        <begin position="87"/>
        <end position="106"/>
    </location>
</feature>
<dbReference type="Pfam" id="PF07730">
    <property type="entry name" value="HisKA_3"/>
    <property type="match status" value="1"/>
</dbReference>
<dbReference type="GO" id="GO:0046983">
    <property type="term" value="F:protein dimerization activity"/>
    <property type="evidence" value="ECO:0007669"/>
    <property type="project" value="InterPro"/>
</dbReference>
<feature type="transmembrane region" description="Helical" evidence="10">
    <location>
        <begin position="12"/>
        <end position="29"/>
    </location>
</feature>
<evidence type="ECO:0000256" key="8">
    <source>
        <dbReference type="ARBA" id="ARBA00023012"/>
    </source>
</evidence>
<dbReference type="PANTHER" id="PTHR24421:SF10">
    <property type="entry name" value="NITRATE_NITRITE SENSOR PROTEIN NARQ"/>
    <property type="match status" value="1"/>
</dbReference>
<keyword evidence="5" id="KW-0547">Nucleotide-binding</keyword>
<dbReference type="AlphaFoldDB" id="A0A7X6A1L0"/>
<dbReference type="GO" id="GO:0016020">
    <property type="term" value="C:membrane"/>
    <property type="evidence" value="ECO:0007669"/>
    <property type="project" value="InterPro"/>
</dbReference>
<accession>A0A7X6A1L0</accession>
<keyword evidence="7" id="KW-0067">ATP-binding</keyword>
<dbReference type="Pfam" id="PF02518">
    <property type="entry name" value="HATPase_c"/>
    <property type="match status" value="1"/>
</dbReference>
<dbReference type="PANTHER" id="PTHR24421">
    <property type="entry name" value="NITRATE/NITRITE SENSOR PROTEIN NARX-RELATED"/>
    <property type="match status" value="1"/>
</dbReference>
<keyword evidence="8" id="KW-0902">Two-component regulatory system</keyword>
<evidence type="ECO:0000256" key="1">
    <source>
        <dbReference type="ARBA" id="ARBA00000085"/>
    </source>
</evidence>
<evidence type="ECO:0000256" key="3">
    <source>
        <dbReference type="ARBA" id="ARBA00022553"/>
    </source>
</evidence>
<comment type="catalytic activity">
    <reaction evidence="1">
        <text>ATP + protein L-histidine = ADP + protein N-phospho-L-histidine.</text>
        <dbReference type="EC" id="2.7.13.3"/>
    </reaction>
</comment>